<evidence type="ECO:0000259" key="1">
    <source>
        <dbReference type="Pfam" id="PF13622"/>
    </source>
</evidence>
<dbReference type="Pfam" id="PF13622">
    <property type="entry name" value="4HBT_3"/>
    <property type="match status" value="1"/>
</dbReference>
<dbReference type="EMBL" id="BAABAH010000006">
    <property type="protein sequence ID" value="GAA3818663.1"/>
    <property type="molecule type" value="Genomic_DNA"/>
</dbReference>
<keyword evidence="4" id="KW-1185">Reference proteome</keyword>
<dbReference type="InterPro" id="IPR049449">
    <property type="entry name" value="TesB_ACOT8-like_N"/>
</dbReference>
<feature type="domain" description="Acyl-CoA thioesterase-like N-terminal HotDog" evidence="1">
    <location>
        <begin position="24"/>
        <end position="108"/>
    </location>
</feature>
<evidence type="ECO:0000313" key="4">
    <source>
        <dbReference type="Proteomes" id="UP001501821"/>
    </source>
</evidence>
<gene>
    <name evidence="3" type="ORF">GCM10022242_20640</name>
</gene>
<name>A0ABP7IHJ1_9ACTN</name>
<reference evidence="4" key="1">
    <citation type="journal article" date="2019" name="Int. J. Syst. Evol. Microbiol.">
        <title>The Global Catalogue of Microorganisms (GCM) 10K type strain sequencing project: providing services to taxonomists for standard genome sequencing and annotation.</title>
        <authorList>
            <consortium name="The Broad Institute Genomics Platform"/>
            <consortium name="The Broad Institute Genome Sequencing Center for Infectious Disease"/>
            <person name="Wu L."/>
            <person name="Ma J."/>
        </authorList>
    </citation>
    <scope>NUCLEOTIDE SEQUENCE [LARGE SCALE GENOMIC DNA]</scope>
    <source>
        <strain evidence="4">JCM 16953</strain>
    </source>
</reference>
<evidence type="ECO:0000313" key="3">
    <source>
        <dbReference type="EMBL" id="GAA3818663.1"/>
    </source>
</evidence>
<sequence>MTDHSFAFFRRAGDGFEPTPMAQSMWGGGQLHGVAIGGLLARAAEETVLAEGRSDLVPARFHVDLFRPARMLPTTTTAAVVRISPRLALVDTMVLQEDRPVARATTSFLLPTEEPPGRVWSSDARAEVPPASVVPESDEPRVPFFASAAPWSDNFGDHQNDGRHAVWHTGVPMVAGETPTPFQAVASIGDTTSMVTNWGSGGVEFINTDYSLALVRRPVGQEIGLRALDHVSRDGIAVGTAEVFDRAGPLGSATVTALANTRRTVDFGQDSGDTHQANPGA</sequence>
<dbReference type="Proteomes" id="UP001501821">
    <property type="component" value="Unassembled WGS sequence"/>
</dbReference>
<dbReference type="Pfam" id="PF20789">
    <property type="entry name" value="4HBT_3C"/>
    <property type="match status" value="1"/>
</dbReference>
<dbReference type="SUPFAM" id="SSF54637">
    <property type="entry name" value="Thioesterase/thiol ester dehydrase-isomerase"/>
    <property type="match status" value="1"/>
</dbReference>
<organism evidence="3 4">
    <name type="scientific">Nocardioides panacisoli</name>
    <dbReference type="NCBI Taxonomy" id="627624"/>
    <lineage>
        <taxon>Bacteria</taxon>
        <taxon>Bacillati</taxon>
        <taxon>Actinomycetota</taxon>
        <taxon>Actinomycetes</taxon>
        <taxon>Propionibacteriales</taxon>
        <taxon>Nocardioidaceae</taxon>
        <taxon>Nocardioides</taxon>
    </lineage>
</organism>
<proteinExistence type="predicted"/>
<evidence type="ECO:0000259" key="2">
    <source>
        <dbReference type="Pfam" id="PF20789"/>
    </source>
</evidence>
<protein>
    <submittedName>
        <fullName evidence="3">Thioesterase family protein</fullName>
    </submittedName>
</protein>
<accession>A0ABP7IHJ1</accession>
<comment type="caution">
    <text evidence="3">The sequence shown here is derived from an EMBL/GenBank/DDBJ whole genome shotgun (WGS) entry which is preliminary data.</text>
</comment>
<dbReference type="InterPro" id="IPR029069">
    <property type="entry name" value="HotDog_dom_sf"/>
</dbReference>
<dbReference type="InterPro" id="IPR049450">
    <property type="entry name" value="ACOT8-like_C"/>
</dbReference>
<dbReference type="RefSeq" id="WP_344775015.1">
    <property type="nucleotide sequence ID" value="NZ_BAABAH010000006.1"/>
</dbReference>
<dbReference type="Gene3D" id="3.10.129.10">
    <property type="entry name" value="Hotdog Thioesterase"/>
    <property type="match status" value="1"/>
</dbReference>
<feature type="domain" description="Acyl-CoA thioesterase-like C-terminal" evidence="2">
    <location>
        <begin position="138"/>
        <end position="254"/>
    </location>
</feature>